<accession>A0A6I8P7V9</accession>
<dbReference type="PROSITE" id="PS50954">
    <property type="entry name" value="LEM"/>
    <property type="match status" value="1"/>
</dbReference>
<dbReference type="GO" id="GO:0005654">
    <property type="term" value="C:nucleoplasm"/>
    <property type="evidence" value="ECO:0000318"/>
    <property type="project" value="GO_Central"/>
</dbReference>
<dbReference type="FunCoup" id="A0A6I8P7V9">
    <property type="interactions" value="1179"/>
</dbReference>
<evidence type="ECO:0000256" key="1">
    <source>
        <dbReference type="PROSITE-ProRule" id="PRU00023"/>
    </source>
</evidence>
<dbReference type="GO" id="GO:0005737">
    <property type="term" value="C:cytoplasm"/>
    <property type="evidence" value="ECO:0000318"/>
    <property type="project" value="GO_Central"/>
</dbReference>
<dbReference type="OMA" id="VFCRESS"/>
<feature type="compositionally biased region" description="Pro residues" evidence="2">
    <location>
        <begin position="482"/>
        <end position="495"/>
    </location>
</feature>
<dbReference type="InterPro" id="IPR003887">
    <property type="entry name" value="LEM_dom"/>
</dbReference>
<keyword evidence="6" id="KW-1185">Reference proteome</keyword>
<feature type="domain" description="LEM" evidence="4">
    <location>
        <begin position="794"/>
        <end position="838"/>
    </location>
</feature>
<dbReference type="AlphaFoldDB" id="A0A6I8P7V9"/>
<dbReference type="GO" id="GO:0000712">
    <property type="term" value="P:resolution of meiotic recombination intermediates"/>
    <property type="evidence" value="ECO:0000318"/>
    <property type="project" value="GO_Central"/>
</dbReference>
<dbReference type="Pfam" id="PF22945">
    <property type="entry name" value="LEM-3_GIY-YIG"/>
    <property type="match status" value="1"/>
</dbReference>
<keyword evidence="1" id="KW-0040">ANK repeat</keyword>
<dbReference type="Pfam" id="PF12796">
    <property type="entry name" value="Ank_2"/>
    <property type="match status" value="1"/>
</dbReference>
<evidence type="ECO:0000256" key="2">
    <source>
        <dbReference type="SAM" id="MobiDB-lite"/>
    </source>
</evidence>
<evidence type="ECO:0000313" key="6">
    <source>
        <dbReference type="Proteomes" id="UP000002279"/>
    </source>
</evidence>
<feature type="repeat" description="ANK" evidence="1">
    <location>
        <begin position="38"/>
        <end position="73"/>
    </location>
</feature>
<dbReference type="GO" id="GO:0000724">
    <property type="term" value="P:double-strand break repair via homologous recombination"/>
    <property type="evidence" value="ECO:0000318"/>
    <property type="project" value="GO_Central"/>
</dbReference>
<feature type="region of interest" description="Disordered" evidence="2">
    <location>
        <begin position="451"/>
        <end position="496"/>
    </location>
</feature>
<dbReference type="InterPro" id="IPR036770">
    <property type="entry name" value="Ankyrin_rpt-contain_sf"/>
</dbReference>
<dbReference type="Gene3D" id="1.10.720.40">
    <property type="match status" value="1"/>
</dbReference>
<feature type="compositionally biased region" description="Low complexity" evidence="2">
    <location>
        <begin position="578"/>
        <end position="616"/>
    </location>
</feature>
<reference evidence="5" key="2">
    <citation type="submission" date="2025-08" db="UniProtKB">
        <authorList>
            <consortium name="Ensembl"/>
        </authorList>
    </citation>
    <scope>IDENTIFICATION</scope>
    <source>
        <strain evidence="5">Glennie</strain>
    </source>
</reference>
<dbReference type="SUPFAM" id="SSF63451">
    <property type="entry name" value="LEM domain"/>
    <property type="match status" value="1"/>
</dbReference>
<dbReference type="GeneTree" id="ENSGT00510000049316"/>
<dbReference type="InParanoid" id="A0A6I8P7V9"/>
<dbReference type="SUPFAM" id="SSF48403">
    <property type="entry name" value="Ankyrin repeat"/>
    <property type="match status" value="1"/>
</dbReference>
<dbReference type="PANTHER" id="PTHR46427:SF1">
    <property type="entry name" value="ANKYRIN REPEAT AND LEM DOMAIN-CONTAINING PROTEIN 1"/>
    <property type="match status" value="1"/>
</dbReference>
<feature type="region of interest" description="Disordered" evidence="2">
    <location>
        <begin position="193"/>
        <end position="225"/>
    </location>
</feature>
<feature type="region of interest" description="Disordered" evidence="2">
    <location>
        <begin position="524"/>
        <end position="745"/>
    </location>
</feature>
<dbReference type="PANTHER" id="PTHR46427">
    <property type="entry name" value="ANKYRIN REPEAT AND LEM DOMAIN-CONTAINING PROTEIN 1"/>
    <property type="match status" value="1"/>
</dbReference>
<dbReference type="Gene3D" id="1.25.40.20">
    <property type="entry name" value="Ankyrin repeat-containing domain"/>
    <property type="match status" value="1"/>
</dbReference>
<dbReference type="SMART" id="SM00540">
    <property type="entry name" value="LEM"/>
    <property type="match status" value="1"/>
</dbReference>
<dbReference type="InterPro" id="IPR002110">
    <property type="entry name" value="Ankyrin_rpt"/>
</dbReference>
<evidence type="ECO:0000259" key="3">
    <source>
        <dbReference type="PROSITE" id="PS50164"/>
    </source>
</evidence>
<reference evidence="5" key="3">
    <citation type="submission" date="2025-09" db="UniProtKB">
        <authorList>
            <consortium name="Ensembl"/>
        </authorList>
    </citation>
    <scope>IDENTIFICATION</scope>
    <source>
        <strain evidence="5">Glennie</strain>
    </source>
</reference>
<feature type="compositionally biased region" description="Polar residues" evidence="2">
    <location>
        <begin position="355"/>
        <end position="365"/>
    </location>
</feature>
<evidence type="ECO:0000313" key="5">
    <source>
        <dbReference type="Ensembl" id="ENSOANP00000048874.1"/>
    </source>
</evidence>
<dbReference type="CDD" id="cd10454">
    <property type="entry name" value="GIY-YIG_COG3680_Meta"/>
    <property type="match status" value="1"/>
</dbReference>
<protein>
    <submittedName>
        <fullName evidence="5">Ankyrin repeat and LEM domain containing 1</fullName>
    </submittedName>
</protein>
<dbReference type="Proteomes" id="UP000002279">
    <property type="component" value="Chromosome X1"/>
</dbReference>
<dbReference type="InterPro" id="IPR034998">
    <property type="entry name" value="ANKLE1"/>
</dbReference>
<reference evidence="5 6" key="1">
    <citation type="journal article" date="2008" name="Nature">
        <title>Genome analysis of the platypus reveals unique signatures of evolution.</title>
        <authorList>
            <person name="Warren W.C."/>
            <person name="Hillier L.W."/>
            <person name="Marshall Graves J.A."/>
            <person name="Birney E."/>
            <person name="Ponting C.P."/>
            <person name="Grutzner F."/>
            <person name="Belov K."/>
            <person name="Miller W."/>
            <person name="Clarke L."/>
            <person name="Chinwalla A.T."/>
            <person name="Yang S.P."/>
            <person name="Heger A."/>
            <person name="Locke D.P."/>
            <person name="Miethke P."/>
            <person name="Waters P.D."/>
            <person name="Veyrunes F."/>
            <person name="Fulton L."/>
            <person name="Fulton B."/>
            <person name="Graves T."/>
            <person name="Wallis J."/>
            <person name="Puente X.S."/>
            <person name="Lopez-Otin C."/>
            <person name="Ordonez G.R."/>
            <person name="Eichler E.E."/>
            <person name="Chen L."/>
            <person name="Cheng Z."/>
            <person name="Deakin J.E."/>
            <person name="Alsop A."/>
            <person name="Thompson K."/>
            <person name="Kirby P."/>
            <person name="Papenfuss A.T."/>
            <person name="Wakefield M.J."/>
            <person name="Olender T."/>
            <person name="Lancet D."/>
            <person name="Huttley G.A."/>
            <person name="Smit A.F."/>
            <person name="Pask A."/>
            <person name="Temple-Smith P."/>
            <person name="Batzer M.A."/>
            <person name="Walker J.A."/>
            <person name="Konkel M.K."/>
            <person name="Harris R.S."/>
            <person name="Whittington C.M."/>
            <person name="Wong E.S."/>
            <person name="Gemmell N.J."/>
            <person name="Buschiazzo E."/>
            <person name="Vargas Jentzsch I.M."/>
            <person name="Merkel A."/>
            <person name="Schmitz J."/>
            <person name="Zemann A."/>
            <person name="Churakov G."/>
            <person name="Kriegs J.O."/>
            <person name="Brosius J."/>
            <person name="Murchison E.P."/>
            <person name="Sachidanandam R."/>
            <person name="Smith C."/>
            <person name="Hannon G.J."/>
            <person name="Tsend-Ayush E."/>
            <person name="McMillan D."/>
            <person name="Attenborough R."/>
            <person name="Rens W."/>
            <person name="Ferguson-Smith M."/>
            <person name="Lefevre C.M."/>
            <person name="Sharp J.A."/>
            <person name="Nicholas K.R."/>
            <person name="Ray D.A."/>
            <person name="Kube M."/>
            <person name="Reinhardt R."/>
            <person name="Pringle T.H."/>
            <person name="Taylor J."/>
            <person name="Jones R.C."/>
            <person name="Nixon B."/>
            <person name="Dacheux J.L."/>
            <person name="Niwa H."/>
            <person name="Sekita Y."/>
            <person name="Huang X."/>
            <person name="Stark A."/>
            <person name="Kheradpour P."/>
            <person name="Kellis M."/>
            <person name="Flicek P."/>
            <person name="Chen Y."/>
            <person name="Webber C."/>
            <person name="Hardison R."/>
            <person name="Nelson J."/>
            <person name="Hallsworth-Pepin K."/>
            <person name="Delehaunty K."/>
            <person name="Markovic C."/>
            <person name="Minx P."/>
            <person name="Feng Y."/>
            <person name="Kremitzki C."/>
            <person name="Mitreva M."/>
            <person name="Glasscock J."/>
            <person name="Wylie T."/>
            <person name="Wohldmann P."/>
            <person name="Thiru P."/>
            <person name="Nhan M.N."/>
            <person name="Pohl C.S."/>
            <person name="Smith S.M."/>
            <person name="Hou S."/>
            <person name="Nefedov M."/>
            <person name="de Jong P.J."/>
            <person name="Renfree M.B."/>
            <person name="Mardis E.R."/>
            <person name="Wilson R.K."/>
        </authorList>
    </citation>
    <scope>NUCLEOTIDE SEQUENCE [LARGE SCALE GENOMIC DNA]</scope>
    <source>
        <strain evidence="5 6">Glennie</strain>
    </source>
</reference>
<dbReference type="PROSITE" id="PS50164">
    <property type="entry name" value="GIY_YIG"/>
    <property type="match status" value="1"/>
</dbReference>
<feature type="compositionally biased region" description="Polar residues" evidence="2">
    <location>
        <begin position="703"/>
        <end position="717"/>
    </location>
</feature>
<dbReference type="SMART" id="SM00248">
    <property type="entry name" value="ANK"/>
    <property type="match status" value="4"/>
</dbReference>
<dbReference type="PROSITE" id="PS50297">
    <property type="entry name" value="ANK_REP_REGION"/>
    <property type="match status" value="2"/>
</dbReference>
<dbReference type="PROSITE" id="PS50088">
    <property type="entry name" value="ANK_REPEAT"/>
    <property type="match status" value="2"/>
</dbReference>
<feature type="repeat" description="ANK" evidence="1">
    <location>
        <begin position="74"/>
        <end position="106"/>
    </location>
</feature>
<feature type="compositionally biased region" description="Polar residues" evidence="2">
    <location>
        <begin position="636"/>
        <end position="669"/>
    </location>
</feature>
<dbReference type="GO" id="GO:0004520">
    <property type="term" value="F:DNA endonuclease activity"/>
    <property type="evidence" value="ECO:0000318"/>
    <property type="project" value="GO_Central"/>
</dbReference>
<feature type="compositionally biased region" description="Low complexity" evidence="2">
    <location>
        <begin position="528"/>
        <end position="543"/>
    </location>
</feature>
<dbReference type="InterPro" id="IPR000305">
    <property type="entry name" value="GIY-YIG_endonuc"/>
</dbReference>
<sequence>MTAAALATRLRAALHNEEAPSVEALLKQGADPNLVLPDGAAAIHLAAGKERESGVRCLSLLLQHGGDPNARSVDALTPLHVAASWGCYKCLKLLLKKGGNPELQDQDGNRAIDLALEQGNKECVRILRECQVSVDEEEGPCVPARGEDLGNSLFSVFNWDGMDPSHLWELSDVTSGPLSSTHLVLEEDSAGSFRRNGLRSAPGPPGWTEEVLTLGGSNPESPRLLDPQLQERSRLVRPLASEGCPRTCSSEAEGHAPADLSDTITIGGEGCVFGPSPQGQLAWAREDLPLSSPGALGASDLSCPAGSQDLSQLLGLAATSPDRTYLFWHNCCATPGTPAKAEPRDTGLGAKVGNPGSSGTSSYLQPVQDEETEGTPESSSREAGPSHKETQDTCPVAHLGHGDTEIDPEVTFDLPPPSAKCGGFSWAAASPREGPANSVLRAELRAMMLSTKVPPPTTPHARGRASESDTLPIREIGDPDACVPPPKAPGSPAPEEPLSAILQGILLAPPDYPHQESYRFVTPRTPSRLRASASQNSSSSTTLFDESLELPRRVQRVRSPPREAPPAAGSPGDDDGDAGSSSHSSSQLSGDLPHSLSGPGAPLSSPPASQSSLLVPGGDGPPPLVSSDSLAGPEPSAQSPQSTLGGDNSSNNFLTDDQSSPDSENSVQRWFTEEEESWMPQPLWPCSSYAQKGAAEQAPGAQHPTQPRCSFSRLSAQGPSLPEPPLSPGGRPQQLSGPEPVEYLYTDPMAGHSLIERHLPGTEESASDTSASDTTIIYDWRSCMRQQSTPPAEAPRLSDLSDQDLLCQLRAHGKSPGPVTPFTRKHYLRWLQELQNASPTSVPGRPAAGSPMVPRGHSPELTLALRTGQVPDAQADEEALARQFDQPDKSQRWREGILKSSFTYLLLDPRVTQNLPARCQSLSPAQCFQTFASAIFYVGKGKRSRPYQHLYESLKHYRSSKKQACPKVRHILEIWASGQGVVSMHCFQNVIPVEAYTREACLVDALGMRTLTNQKKGNYYGVVASWPPRRQRRLGVYLLHRALHIFLAEGERQLRPPDLRAGP</sequence>
<evidence type="ECO:0000259" key="4">
    <source>
        <dbReference type="PROSITE" id="PS50954"/>
    </source>
</evidence>
<dbReference type="Ensembl" id="ENSOANT00000069981.1">
    <property type="protein sequence ID" value="ENSOANP00000048874.1"/>
    <property type="gene ID" value="ENSOANG00000039006.1"/>
</dbReference>
<organism evidence="5 6">
    <name type="scientific">Ornithorhynchus anatinus</name>
    <name type="common">Duckbill platypus</name>
    <dbReference type="NCBI Taxonomy" id="9258"/>
    <lineage>
        <taxon>Eukaryota</taxon>
        <taxon>Metazoa</taxon>
        <taxon>Chordata</taxon>
        <taxon>Craniata</taxon>
        <taxon>Vertebrata</taxon>
        <taxon>Euteleostomi</taxon>
        <taxon>Mammalia</taxon>
        <taxon>Monotremata</taxon>
        <taxon>Ornithorhynchidae</taxon>
        <taxon>Ornithorhynchus</taxon>
    </lineage>
</organism>
<feature type="domain" description="GIY-YIG" evidence="3">
    <location>
        <begin position="899"/>
        <end position="1014"/>
    </location>
</feature>
<dbReference type="InterPro" id="IPR011015">
    <property type="entry name" value="LEM/LEM-like_dom_sf"/>
</dbReference>
<dbReference type="Bgee" id="ENSOANG00000039006">
    <property type="expression patterns" value="Expressed in fibroblast and 2 other cell types or tissues"/>
</dbReference>
<dbReference type="CDD" id="cd12943">
    <property type="entry name" value="LEM_ANKL1"/>
    <property type="match status" value="1"/>
</dbReference>
<proteinExistence type="predicted"/>
<name>A0A6I8P7V9_ORNAN</name>
<gene>
    <name evidence="5" type="primary">ANKLE1</name>
</gene>
<dbReference type="Pfam" id="PF03020">
    <property type="entry name" value="LEM"/>
    <property type="match status" value="1"/>
</dbReference>
<feature type="region of interest" description="Disordered" evidence="2">
    <location>
        <begin position="338"/>
        <end position="406"/>
    </location>
</feature>